<evidence type="ECO:0000313" key="2">
    <source>
        <dbReference type="Proteomes" id="UP001604336"/>
    </source>
</evidence>
<keyword evidence="2" id="KW-1185">Reference proteome</keyword>
<dbReference type="EMBL" id="JBFOLK010000004">
    <property type="protein sequence ID" value="KAL2518270.1"/>
    <property type="molecule type" value="Genomic_DNA"/>
</dbReference>
<proteinExistence type="predicted"/>
<gene>
    <name evidence="1" type="ORF">Adt_14517</name>
</gene>
<dbReference type="Proteomes" id="UP001604336">
    <property type="component" value="Unassembled WGS sequence"/>
</dbReference>
<comment type="caution">
    <text evidence="1">The sequence shown here is derived from an EMBL/GenBank/DDBJ whole genome shotgun (WGS) entry which is preliminary data.</text>
</comment>
<reference evidence="2" key="1">
    <citation type="submission" date="2024-07" db="EMBL/GenBank/DDBJ databases">
        <title>Two chromosome-level genome assemblies of Korean endemic species Abeliophyllum distichum and Forsythia ovata (Oleaceae).</title>
        <authorList>
            <person name="Jang H."/>
        </authorList>
    </citation>
    <scope>NUCLEOTIDE SEQUENCE [LARGE SCALE GENOMIC DNA]</scope>
</reference>
<accession>A0ABD1U0X2</accession>
<dbReference type="AlphaFoldDB" id="A0ABD1U0X2"/>
<organism evidence="1 2">
    <name type="scientific">Abeliophyllum distichum</name>
    <dbReference type="NCBI Taxonomy" id="126358"/>
    <lineage>
        <taxon>Eukaryota</taxon>
        <taxon>Viridiplantae</taxon>
        <taxon>Streptophyta</taxon>
        <taxon>Embryophyta</taxon>
        <taxon>Tracheophyta</taxon>
        <taxon>Spermatophyta</taxon>
        <taxon>Magnoliopsida</taxon>
        <taxon>eudicotyledons</taxon>
        <taxon>Gunneridae</taxon>
        <taxon>Pentapetalae</taxon>
        <taxon>asterids</taxon>
        <taxon>lamiids</taxon>
        <taxon>Lamiales</taxon>
        <taxon>Oleaceae</taxon>
        <taxon>Forsythieae</taxon>
        <taxon>Abeliophyllum</taxon>
    </lineage>
</organism>
<name>A0ABD1U0X2_9LAMI</name>
<protein>
    <submittedName>
        <fullName evidence="1">Uncharacterized protein</fullName>
    </submittedName>
</protein>
<sequence>MVNLINSCGWQKVAGKPHLAYPLLVKEFIVNFNHAIEEPGAGHRYKTWVRRTWIKFRPVVIENYCGLTDNDIEHVPTELAMALVTQFFHGRSDSWPIDGPKLLHNQLTESLRDFRIFLCLDIDPTTHRTNYNEF</sequence>
<evidence type="ECO:0000313" key="1">
    <source>
        <dbReference type="EMBL" id="KAL2518270.1"/>
    </source>
</evidence>